<dbReference type="Proteomes" id="UP001240171">
    <property type="component" value="Unassembled WGS sequence"/>
</dbReference>
<organism evidence="1 2">
    <name type="scientific">Paenibacillus lacisoli</name>
    <dbReference type="NCBI Taxonomy" id="3064525"/>
    <lineage>
        <taxon>Bacteria</taxon>
        <taxon>Bacillati</taxon>
        <taxon>Bacillota</taxon>
        <taxon>Bacilli</taxon>
        <taxon>Bacillales</taxon>
        <taxon>Paenibacillaceae</taxon>
        <taxon>Paenibacillus</taxon>
    </lineage>
</organism>
<evidence type="ECO:0000313" key="2">
    <source>
        <dbReference type="Proteomes" id="UP001240171"/>
    </source>
</evidence>
<name>A0ABT9CBR7_9BACL</name>
<proteinExistence type="predicted"/>
<gene>
    <name evidence="1" type="ORF">Q5741_09770</name>
</gene>
<comment type="caution">
    <text evidence="1">The sequence shown here is derived from an EMBL/GenBank/DDBJ whole genome shotgun (WGS) entry which is preliminary data.</text>
</comment>
<keyword evidence="2" id="KW-1185">Reference proteome</keyword>
<protein>
    <submittedName>
        <fullName evidence="1">Uncharacterized protein</fullName>
    </submittedName>
</protein>
<reference evidence="1 2" key="1">
    <citation type="submission" date="2023-07" db="EMBL/GenBank/DDBJ databases">
        <title>Paenibacillus sp. JX-17 nov. isolated from soil.</title>
        <authorList>
            <person name="Wan Y."/>
            <person name="Liu B."/>
        </authorList>
    </citation>
    <scope>NUCLEOTIDE SEQUENCE [LARGE SCALE GENOMIC DNA]</scope>
    <source>
        <strain evidence="1 2">JX-17</strain>
    </source>
</reference>
<sequence>MEPIAVSSILNPHYLQKVLEPLYSLGHWTECVYWLRGLNDTYRIRTAIQDGVPTI</sequence>
<dbReference type="RefSeq" id="WP_305023909.1">
    <property type="nucleotide sequence ID" value="NZ_JAUQTB010000004.1"/>
</dbReference>
<dbReference type="EMBL" id="JAUQTB010000004">
    <property type="protein sequence ID" value="MDO7906709.1"/>
    <property type="molecule type" value="Genomic_DNA"/>
</dbReference>
<evidence type="ECO:0000313" key="1">
    <source>
        <dbReference type="EMBL" id="MDO7906709.1"/>
    </source>
</evidence>
<accession>A0ABT9CBR7</accession>